<evidence type="ECO:0000256" key="5">
    <source>
        <dbReference type="HAMAP-Rule" id="MF_01334"/>
    </source>
</evidence>
<dbReference type="NCBIfam" id="NF004128">
    <property type="entry name" value="PRK05618.1-2"/>
    <property type="match status" value="1"/>
</dbReference>
<dbReference type="PANTHER" id="PTHR33284">
    <property type="entry name" value="RIBOSOMAL PROTEIN L25/GLN-TRNA SYNTHETASE, ANTI-CODON-BINDING DOMAIN-CONTAINING PROTEIN"/>
    <property type="match status" value="1"/>
</dbReference>
<dbReference type="GO" id="GO:0003735">
    <property type="term" value="F:structural constituent of ribosome"/>
    <property type="evidence" value="ECO:0007669"/>
    <property type="project" value="InterPro"/>
</dbReference>
<dbReference type="InterPro" id="IPR020057">
    <property type="entry name" value="Ribosomal_bL25_b-dom"/>
</dbReference>
<evidence type="ECO:0000256" key="6">
    <source>
        <dbReference type="SAM" id="MobiDB-lite"/>
    </source>
</evidence>
<feature type="region of interest" description="Disordered" evidence="6">
    <location>
        <begin position="211"/>
        <end position="241"/>
    </location>
</feature>
<evidence type="ECO:0000259" key="8">
    <source>
        <dbReference type="Pfam" id="PF14693"/>
    </source>
</evidence>
<dbReference type="GO" id="GO:0006412">
    <property type="term" value="P:translation"/>
    <property type="evidence" value="ECO:0007669"/>
    <property type="project" value="UniProtKB-UniRule"/>
</dbReference>
<evidence type="ECO:0000313" key="9">
    <source>
        <dbReference type="EMBL" id="VFJ97384.1"/>
    </source>
</evidence>
<dbReference type="NCBIfam" id="NF004612">
    <property type="entry name" value="PRK05943.1"/>
    <property type="match status" value="1"/>
</dbReference>
<dbReference type="GO" id="GO:0022625">
    <property type="term" value="C:cytosolic large ribosomal subunit"/>
    <property type="evidence" value="ECO:0007669"/>
    <property type="project" value="TreeGrafter"/>
</dbReference>
<dbReference type="InterPro" id="IPR011035">
    <property type="entry name" value="Ribosomal_bL25/Gln-tRNA_synth"/>
</dbReference>
<accession>A0A450UXV3</accession>
<dbReference type="AlphaFoldDB" id="A0A450UXV3"/>
<comment type="function">
    <text evidence="5">This is one of the proteins that binds to the 5S RNA in the ribosome where it forms part of the central protuberance.</text>
</comment>
<protein>
    <recommendedName>
        <fullName evidence="5">Large ribosomal subunit protein bL25</fullName>
    </recommendedName>
    <alternativeName>
        <fullName evidence="5">General stress protein CTC</fullName>
    </alternativeName>
</protein>
<dbReference type="Gene3D" id="2.40.240.10">
    <property type="entry name" value="Ribosomal Protein L25, Chain P"/>
    <property type="match status" value="1"/>
</dbReference>
<dbReference type="EMBL" id="CAADFH010000113">
    <property type="protein sequence ID" value="VFK00179.1"/>
    <property type="molecule type" value="Genomic_DNA"/>
</dbReference>
<feature type="compositionally biased region" description="Polar residues" evidence="6">
    <location>
        <begin position="231"/>
        <end position="241"/>
    </location>
</feature>
<comment type="subunit">
    <text evidence="5">Part of the 50S ribosomal subunit; part of the 5S rRNA/L5/L18/L25 subcomplex. Contacts the 5S rRNA. Binds to the 5S rRNA independently of L5 and L18.</text>
</comment>
<dbReference type="HAMAP" id="MF_01336">
    <property type="entry name" value="Ribosomal_bL25"/>
    <property type="match status" value="1"/>
</dbReference>
<dbReference type="CDD" id="cd00495">
    <property type="entry name" value="Ribosomal_L25_TL5_CTC"/>
    <property type="match status" value="1"/>
</dbReference>
<dbReference type="InterPro" id="IPR020055">
    <property type="entry name" value="Ribosomal_bL25_short"/>
</dbReference>
<dbReference type="SUPFAM" id="SSF50715">
    <property type="entry name" value="Ribosomal protein L25-like"/>
    <property type="match status" value="1"/>
</dbReference>
<keyword evidence="1 5" id="KW-0699">rRNA-binding</keyword>
<dbReference type="HAMAP" id="MF_01334">
    <property type="entry name" value="Ribosomal_bL25_CTC"/>
    <property type="match status" value="1"/>
</dbReference>
<dbReference type="Pfam" id="PF14693">
    <property type="entry name" value="Ribosomal_TL5_C"/>
    <property type="match status" value="1"/>
</dbReference>
<evidence type="ECO:0000256" key="1">
    <source>
        <dbReference type="ARBA" id="ARBA00022730"/>
    </source>
</evidence>
<keyword evidence="3 5" id="KW-0689">Ribosomal protein</keyword>
<evidence type="ECO:0000256" key="3">
    <source>
        <dbReference type="ARBA" id="ARBA00022980"/>
    </source>
</evidence>
<dbReference type="PANTHER" id="PTHR33284:SF1">
    <property type="entry name" value="RIBOSOMAL PROTEIN L25_GLN-TRNA SYNTHETASE, ANTI-CODON-BINDING DOMAIN-CONTAINING PROTEIN"/>
    <property type="match status" value="1"/>
</dbReference>
<comment type="similarity">
    <text evidence="5">Belongs to the bacterial ribosomal protein bL25 family. CTC subfamily.</text>
</comment>
<dbReference type="InterPro" id="IPR020056">
    <property type="entry name" value="Rbsml_bL25/Gln-tRNA_synth_N"/>
</dbReference>
<proteinExistence type="inferred from homology"/>
<keyword evidence="2 5" id="KW-0694">RNA-binding</keyword>
<organism evidence="9">
    <name type="scientific">Candidatus Kentrum sp. LFY</name>
    <dbReference type="NCBI Taxonomy" id="2126342"/>
    <lineage>
        <taxon>Bacteria</taxon>
        <taxon>Pseudomonadati</taxon>
        <taxon>Pseudomonadota</taxon>
        <taxon>Gammaproteobacteria</taxon>
        <taxon>Candidatus Kentrum</taxon>
    </lineage>
</organism>
<dbReference type="GO" id="GO:0008097">
    <property type="term" value="F:5S rRNA binding"/>
    <property type="evidence" value="ECO:0007669"/>
    <property type="project" value="InterPro"/>
</dbReference>
<dbReference type="EMBL" id="CAADFF010000100">
    <property type="protein sequence ID" value="VFJ97384.1"/>
    <property type="molecule type" value="Genomic_DNA"/>
</dbReference>
<dbReference type="Pfam" id="PF01386">
    <property type="entry name" value="Ribosomal_L25p"/>
    <property type="match status" value="1"/>
</dbReference>
<reference evidence="9" key="1">
    <citation type="submission" date="2019-02" db="EMBL/GenBank/DDBJ databases">
        <authorList>
            <person name="Gruber-Vodicka R. H."/>
            <person name="Seah K. B. B."/>
        </authorList>
    </citation>
    <scope>NUCLEOTIDE SEQUENCE</scope>
    <source>
        <strain evidence="10">BECK_M6</strain>
        <strain evidence="9">BECK_M7</strain>
    </source>
</reference>
<dbReference type="InterPro" id="IPR020930">
    <property type="entry name" value="Ribosomal_uL5_bac-type"/>
</dbReference>
<evidence type="ECO:0000313" key="10">
    <source>
        <dbReference type="EMBL" id="VFK00179.1"/>
    </source>
</evidence>
<evidence type="ECO:0000256" key="4">
    <source>
        <dbReference type="ARBA" id="ARBA00023274"/>
    </source>
</evidence>
<keyword evidence="4 5" id="KW-0687">Ribonucleoprotein</keyword>
<dbReference type="InterPro" id="IPR029751">
    <property type="entry name" value="Ribosomal_L25_dom"/>
</dbReference>
<dbReference type="Gene3D" id="2.170.120.20">
    <property type="entry name" value="Ribosomal protein L25, beta domain"/>
    <property type="match status" value="1"/>
</dbReference>
<feature type="domain" description="Large ribosomal subunit protein bL25 beta" evidence="8">
    <location>
        <begin position="129"/>
        <end position="215"/>
    </location>
</feature>
<name>A0A450UXV3_9GAMM</name>
<evidence type="ECO:0000256" key="2">
    <source>
        <dbReference type="ARBA" id="ARBA00022884"/>
    </source>
</evidence>
<gene>
    <name evidence="5" type="primary">rplY</name>
    <name evidence="5" type="synonym">ctc</name>
    <name evidence="10" type="ORF">BECKLFY1418A_GA0070994_11132</name>
    <name evidence="9" type="ORF">BECKLFY1418B_GA0070995_110011</name>
</gene>
<dbReference type="InterPro" id="IPR037121">
    <property type="entry name" value="Ribosomal_bL25_C"/>
</dbReference>
<dbReference type="NCBIfam" id="NF004130">
    <property type="entry name" value="PRK05618.1-5"/>
    <property type="match status" value="1"/>
</dbReference>
<evidence type="ECO:0000259" key="7">
    <source>
        <dbReference type="Pfam" id="PF01386"/>
    </source>
</evidence>
<dbReference type="NCBIfam" id="TIGR00731">
    <property type="entry name" value="bL25_bact_ctc"/>
    <property type="match status" value="1"/>
</dbReference>
<dbReference type="InterPro" id="IPR001021">
    <property type="entry name" value="Ribosomal_bL25_long"/>
</dbReference>
<sequence>MILSIQLKQYYQVSSHSIIILGERFQMKEFELTANIRHEMGTGASRRMRRGNRIPAILYGAKKDAIPLFLDTNELGKQLENESFGSRVITLNVENAKESVVLKAIQRHPASSRVLHVDFQRVSETRQFQLRVPLHFVNEDKCIGKKEGGVISHLLPDVEITCLPRNLPEAISVDMSKIQLGETLHLSDLTVPENVTLTALSHDLDQAVATVSAPRDSIEEKGASEAEEQLTENPEPNPSDN</sequence>
<feature type="domain" description="Large ribosomal subunit protein bL25 L25" evidence="7">
    <location>
        <begin position="32"/>
        <end position="119"/>
    </location>
</feature>